<name>A0A0F9BGZ3_9ZZZZ</name>
<evidence type="ECO:0008006" key="2">
    <source>
        <dbReference type="Google" id="ProtNLM"/>
    </source>
</evidence>
<feature type="non-terminal residue" evidence="1">
    <location>
        <position position="154"/>
    </location>
</feature>
<accession>A0A0F9BGZ3</accession>
<dbReference type="InterPro" id="IPR036237">
    <property type="entry name" value="Xyl_isomerase-like_sf"/>
</dbReference>
<dbReference type="AlphaFoldDB" id="A0A0F9BGZ3"/>
<sequence length="154" mass="16621">MSESITRREMLAGTAAAGLCLSPTLRSLLAAETKPAFKIGACDWSLGQHQTPVALEVAKKIGLDGVEVSFDGGDRFDLREQAVRKQYLEASQKLGIEIPSLAMGLLNGVPYSSDPQAERWVGECVDVMAQLKVKIVLLAFFGKGNIKGKTELQE</sequence>
<organism evidence="1">
    <name type="scientific">marine sediment metagenome</name>
    <dbReference type="NCBI Taxonomy" id="412755"/>
    <lineage>
        <taxon>unclassified sequences</taxon>
        <taxon>metagenomes</taxon>
        <taxon>ecological metagenomes</taxon>
    </lineage>
</organism>
<dbReference type="SUPFAM" id="SSF51658">
    <property type="entry name" value="Xylose isomerase-like"/>
    <property type="match status" value="1"/>
</dbReference>
<comment type="caution">
    <text evidence="1">The sequence shown here is derived from an EMBL/GenBank/DDBJ whole genome shotgun (WGS) entry which is preliminary data.</text>
</comment>
<protein>
    <recommendedName>
        <fullName evidence="2">Xylose isomerase-like TIM barrel domain-containing protein</fullName>
    </recommendedName>
</protein>
<gene>
    <name evidence="1" type="ORF">LCGC14_2790650</name>
</gene>
<evidence type="ECO:0000313" key="1">
    <source>
        <dbReference type="EMBL" id="KKK83711.1"/>
    </source>
</evidence>
<proteinExistence type="predicted"/>
<dbReference type="EMBL" id="LAZR01052096">
    <property type="protein sequence ID" value="KKK83711.1"/>
    <property type="molecule type" value="Genomic_DNA"/>
</dbReference>
<reference evidence="1" key="1">
    <citation type="journal article" date="2015" name="Nature">
        <title>Complex archaea that bridge the gap between prokaryotes and eukaryotes.</title>
        <authorList>
            <person name="Spang A."/>
            <person name="Saw J.H."/>
            <person name="Jorgensen S.L."/>
            <person name="Zaremba-Niedzwiedzka K."/>
            <person name="Martijn J."/>
            <person name="Lind A.E."/>
            <person name="van Eijk R."/>
            <person name="Schleper C."/>
            <person name="Guy L."/>
            <person name="Ettema T.J."/>
        </authorList>
    </citation>
    <scope>NUCLEOTIDE SEQUENCE</scope>
</reference>
<dbReference type="Gene3D" id="3.20.20.150">
    <property type="entry name" value="Divalent-metal-dependent TIM barrel enzymes"/>
    <property type="match status" value="1"/>
</dbReference>